<sequence length="122" mass="13036">MAAARTETEAAVVRYVEKHGIGQTAVPGLGVGLTKAPIPPSAYLFEPSLCIGARGSKRVRLGKASYVYDEDHFLLTAVGQTLRAPYRPLLPSNICLMAVMSFRSCLARSDARAGSRSTALKL</sequence>
<name>A0A3D8P748_9RHOB</name>
<evidence type="ECO:0000259" key="1">
    <source>
        <dbReference type="Pfam" id="PF06719"/>
    </source>
</evidence>
<evidence type="ECO:0000313" key="2">
    <source>
        <dbReference type="EMBL" id="RDW11874.1"/>
    </source>
</evidence>
<comment type="caution">
    <text evidence="2">The sequence shown here is derived from an EMBL/GenBank/DDBJ whole genome shotgun (WGS) entry which is preliminary data.</text>
</comment>
<gene>
    <name evidence="2" type="ORF">DIE28_16885</name>
</gene>
<dbReference type="InterPro" id="IPR009594">
    <property type="entry name" value="Tscrpt_reg_HTH_AraC_N"/>
</dbReference>
<dbReference type="PANTHER" id="PTHR43436">
    <property type="entry name" value="ARAC-FAMILY TRANSCRIPTIONAL REGULATOR"/>
    <property type="match status" value="1"/>
</dbReference>
<organism evidence="2 3">
    <name type="scientific">Paracoccus thiocyanatus</name>
    <dbReference type="NCBI Taxonomy" id="34006"/>
    <lineage>
        <taxon>Bacteria</taxon>
        <taxon>Pseudomonadati</taxon>
        <taxon>Pseudomonadota</taxon>
        <taxon>Alphaproteobacteria</taxon>
        <taxon>Rhodobacterales</taxon>
        <taxon>Paracoccaceae</taxon>
        <taxon>Paracoccus</taxon>
    </lineage>
</organism>
<dbReference type="AlphaFoldDB" id="A0A3D8P748"/>
<dbReference type="PANTHER" id="PTHR43436:SF1">
    <property type="entry name" value="TRANSCRIPTIONAL REGULATORY PROTEIN"/>
    <property type="match status" value="1"/>
</dbReference>
<evidence type="ECO:0000313" key="3">
    <source>
        <dbReference type="Proteomes" id="UP000256679"/>
    </source>
</evidence>
<dbReference type="Proteomes" id="UP000256679">
    <property type="component" value="Unassembled WGS sequence"/>
</dbReference>
<proteinExistence type="predicted"/>
<protein>
    <recommendedName>
        <fullName evidence="1">Transcription regulator HTH AraC N-terminal domain-containing protein</fullName>
    </recommendedName>
</protein>
<feature type="domain" description="Transcription regulator HTH AraC N-terminal" evidence="1">
    <location>
        <begin position="25"/>
        <end position="80"/>
    </location>
</feature>
<keyword evidence="3" id="KW-1185">Reference proteome</keyword>
<dbReference type="Pfam" id="PF06719">
    <property type="entry name" value="AraC_N"/>
    <property type="match status" value="1"/>
</dbReference>
<accession>A0A3D8P748</accession>
<reference evidence="2 3" key="1">
    <citation type="submission" date="2018-05" db="EMBL/GenBank/DDBJ databases">
        <title>Whole genome sequencing of Paracoccus thiocyanatus SST.</title>
        <authorList>
            <person name="Ghosh W."/>
            <person name="Rameez M.J."/>
            <person name="Roy C."/>
        </authorList>
    </citation>
    <scope>NUCLEOTIDE SEQUENCE [LARGE SCALE GENOMIC DNA]</scope>
    <source>
        <strain evidence="2 3">SST</strain>
    </source>
</reference>
<dbReference type="GO" id="GO:0006355">
    <property type="term" value="P:regulation of DNA-templated transcription"/>
    <property type="evidence" value="ECO:0007669"/>
    <property type="project" value="TreeGrafter"/>
</dbReference>
<dbReference type="EMBL" id="QFCQ01000165">
    <property type="protein sequence ID" value="RDW11874.1"/>
    <property type="molecule type" value="Genomic_DNA"/>
</dbReference>